<dbReference type="EMBL" id="HBUE01043915">
    <property type="protein sequence ID" value="CAG6461849.1"/>
    <property type="molecule type" value="Transcribed_RNA"/>
</dbReference>
<reference evidence="1" key="1">
    <citation type="submission" date="2021-05" db="EMBL/GenBank/DDBJ databases">
        <authorList>
            <person name="Alioto T."/>
            <person name="Alioto T."/>
            <person name="Gomez Garrido J."/>
        </authorList>
    </citation>
    <scope>NUCLEOTIDE SEQUENCE</scope>
</reference>
<dbReference type="EMBL" id="HBUE01043912">
    <property type="protein sequence ID" value="CAG6461848.1"/>
    <property type="molecule type" value="Transcribed_RNA"/>
</dbReference>
<proteinExistence type="predicted"/>
<organism evidence="1">
    <name type="scientific">Culex pipiens</name>
    <name type="common">House mosquito</name>
    <dbReference type="NCBI Taxonomy" id="7175"/>
    <lineage>
        <taxon>Eukaryota</taxon>
        <taxon>Metazoa</taxon>
        <taxon>Ecdysozoa</taxon>
        <taxon>Arthropoda</taxon>
        <taxon>Hexapoda</taxon>
        <taxon>Insecta</taxon>
        <taxon>Pterygota</taxon>
        <taxon>Neoptera</taxon>
        <taxon>Endopterygota</taxon>
        <taxon>Diptera</taxon>
        <taxon>Nematocera</taxon>
        <taxon>Culicoidea</taxon>
        <taxon>Culicidae</taxon>
        <taxon>Culicinae</taxon>
        <taxon>Culicini</taxon>
        <taxon>Culex</taxon>
        <taxon>Culex</taxon>
    </lineage>
</organism>
<name>A0A8D8F922_CULPI</name>
<dbReference type="EMBL" id="HBUE01292316">
    <property type="protein sequence ID" value="CAG6574651.1"/>
    <property type="molecule type" value="Transcribed_RNA"/>
</dbReference>
<protein>
    <submittedName>
        <fullName evidence="1">(northern house mosquito) hypothetical protein</fullName>
    </submittedName>
</protein>
<dbReference type="EMBL" id="HBUE01186569">
    <property type="protein sequence ID" value="CAG6523010.1"/>
    <property type="molecule type" value="Transcribed_RNA"/>
</dbReference>
<accession>A0A8D8F922</accession>
<sequence>MSRSSRLKFASNFRNFHYPSFQHILSLSHGHFDCFPLSFARSNITKLFDYPSKRQNSTFKLCTDLMFARGVERMKTNHFAHQPTAFDSLCMPYNRPYSEMSKWGACQI</sequence>
<dbReference type="AlphaFoldDB" id="A0A8D8F922"/>
<evidence type="ECO:0000313" key="1">
    <source>
        <dbReference type="EMBL" id="CAG6461848.1"/>
    </source>
</evidence>